<organism evidence="2 3">
    <name type="scientific">Lacticaseibacillus rhamnosus</name>
    <name type="common">Lactobacillus rhamnosus</name>
    <dbReference type="NCBI Taxonomy" id="47715"/>
    <lineage>
        <taxon>Bacteria</taxon>
        <taxon>Bacillati</taxon>
        <taxon>Bacillota</taxon>
        <taxon>Bacilli</taxon>
        <taxon>Lactobacillales</taxon>
        <taxon>Lactobacillaceae</taxon>
        <taxon>Lacticaseibacillus</taxon>
    </lineage>
</organism>
<dbReference type="GO" id="GO:0003677">
    <property type="term" value="F:DNA binding"/>
    <property type="evidence" value="ECO:0007669"/>
    <property type="project" value="UniProtKB-UniRule"/>
</dbReference>
<evidence type="ECO:0000256" key="1">
    <source>
        <dbReference type="ARBA" id="ARBA00023125"/>
    </source>
</evidence>
<name>A0A5R9D4S4_LACRH</name>
<dbReference type="PANTHER" id="PTHR43479:SF11">
    <property type="entry name" value="ACREF_ENVCD OPERON REPRESSOR-RELATED"/>
    <property type="match status" value="1"/>
</dbReference>
<dbReference type="EMBL" id="JABXWP010000006">
    <property type="protein sequence ID" value="NVO87992.1"/>
    <property type="molecule type" value="Genomic_DNA"/>
</dbReference>
<dbReference type="Gene3D" id="1.10.357.10">
    <property type="entry name" value="Tetracycline Repressor, domain 2"/>
    <property type="match status" value="1"/>
</dbReference>
<sequence length="228" mass="26022">MFPSINALSLVAYIKKKKYQNGQECYFNLKVGPKKVTLKKKVILMSKFQETDQTIQQAFFKVLAAEPFETITINKICSEAKISRTTFYRHYMDKYALLSKVNHAFSSALAAYLQRRIHQTNIADTLVLIAKYLSTNAKPISDLLRVHTPESDLSASFQKIFHAKFARYIDYELSKGAVTAFPVAYLIELYVAIAMVFLSYSLKKGLDVAVVQSLNDFQKQIFTEKSEN</sequence>
<reference evidence="2 3" key="1">
    <citation type="submission" date="2020-06" db="EMBL/GenBank/DDBJ databases">
        <title>Lactobacillus rhamnosus QC,genome.</title>
        <authorList>
            <person name="Yi H."/>
            <person name="Jin M."/>
        </authorList>
    </citation>
    <scope>NUCLEOTIDE SEQUENCE [LARGE SCALE GENOMIC DNA]</scope>
    <source>
        <strain evidence="2 3">QC</strain>
    </source>
</reference>
<comment type="caution">
    <text evidence="2">The sequence shown here is derived from an EMBL/GenBank/DDBJ whole genome shotgun (WGS) entry which is preliminary data.</text>
</comment>
<dbReference type="PANTHER" id="PTHR43479">
    <property type="entry name" value="ACREF/ENVCD OPERON REPRESSOR-RELATED"/>
    <property type="match status" value="1"/>
</dbReference>
<dbReference type="InterPro" id="IPR050624">
    <property type="entry name" value="HTH-type_Tx_Regulator"/>
</dbReference>
<dbReference type="PROSITE" id="PS50977">
    <property type="entry name" value="HTH_TETR_2"/>
    <property type="match status" value="1"/>
</dbReference>
<dbReference type="Pfam" id="PF00440">
    <property type="entry name" value="TetR_N"/>
    <property type="match status" value="1"/>
</dbReference>
<keyword evidence="1" id="KW-0238">DNA-binding</keyword>
<accession>A0A5R9D4S4</accession>
<protein>
    <submittedName>
        <fullName evidence="2">TetR/AcrR family transcriptional regulator</fullName>
    </submittedName>
</protein>
<proteinExistence type="predicted"/>
<dbReference type="RefSeq" id="WP_031546512.1">
    <property type="nucleotide sequence ID" value="NZ_CP045586.1"/>
</dbReference>
<dbReference type="AlphaFoldDB" id="A0A5R9D4S4"/>
<dbReference type="InterPro" id="IPR001647">
    <property type="entry name" value="HTH_TetR"/>
</dbReference>
<evidence type="ECO:0000313" key="2">
    <source>
        <dbReference type="EMBL" id="NVO87992.1"/>
    </source>
</evidence>
<gene>
    <name evidence="2" type="ORF">HWN39_05685</name>
</gene>
<dbReference type="SUPFAM" id="SSF46689">
    <property type="entry name" value="Homeodomain-like"/>
    <property type="match status" value="1"/>
</dbReference>
<dbReference type="InterPro" id="IPR009057">
    <property type="entry name" value="Homeodomain-like_sf"/>
</dbReference>
<dbReference type="Proteomes" id="UP000542889">
    <property type="component" value="Unassembled WGS sequence"/>
</dbReference>
<evidence type="ECO:0000313" key="3">
    <source>
        <dbReference type="Proteomes" id="UP000542889"/>
    </source>
</evidence>